<evidence type="ECO:0000256" key="4">
    <source>
        <dbReference type="ARBA" id="ARBA00022989"/>
    </source>
</evidence>
<reference evidence="9" key="1">
    <citation type="journal article" date="2019" name="Int. J. Syst. Evol. Microbiol.">
        <title>The Global Catalogue of Microorganisms (GCM) 10K type strain sequencing project: providing services to taxonomists for standard genome sequencing and annotation.</title>
        <authorList>
            <consortium name="The Broad Institute Genomics Platform"/>
            <consortium name="The Broad Institute Genome Sequencing Center for Infectious Disease"/>
            <person name="Wu L."/>
            <person name="Ma J."/>
        </authorList>
    </citation>
    <scope>NUCLEOTIDE SEQUENCE [LARGE SCALE GENOMIC DNA]</scope>
    <source>
        <strain evidence="9">CCUG 46385</strain>
    </source>
</reference>
<evidence type="ECO:0000313" key="8">
    <source>
        <dbReference type="EMBL" id="MFC4804312.1"/>
    </source>
</evidence>
<feature type="transmembrane region" description="Helical" evidence="7">
    <location>
        <begin position="83"/>
        <end position="106"/>
    </location>
</feature>
<dbReference type="PANTHER" id="PTHR30477">
    <property type="entry name" value="ABC-TRANSPORTER METAL-BINDING PROTEIN"/>
    <property type="match status" value="1"/>
</dbReference>
<dbReference type="RefSeq" id="WP_379787818.1">
    <property type="nucleotide sequence ID" value="NZ_JBHSHL010000014.1"/>
</dbReference>
<dbReference type="Pfam" id="PF00950">
    <property type="entry name" value="ABC-3"/>
    <property type="match status" value="1"/>
</dbReference>
<comment type="subcellular location">
    <subcellularLocation>
        <location evidence="6">Cell membrane</location>
        <topology evidence="6">Multi-pass membrane protein</topology>
    </subcellularLocation>
    <subcellularLocation>
        <location evidence="1">Membrane</location>
        <topology evidence="1">Multi-pass membrane protein</topology>
    </subcellularLocation>
</comment>
<keyword evidence="3 6" id="KW-0812">Transmembrane</keyword>
<name>A0ABV9QIX6_9FIRM</name>
<dbReference type="Proteomes" id="UP001595916">
    <property type="component" value="Unassembled WGS sequence"/>
</dbReference>
<protein>
    <submittedName>
        <fullName evidence="8">Metal ABC transporter permease</fullName>
    </submittedName>
</protein>
<evidence type="ECO:0000256" key="7">
    <source>
        <dbReference type="SAM" id="Phobius"/>
    </source>
</evidence>
<accession>A0ABV9QIX6</accession>
<feature type="transmembrane region" description="Helical" evidence="7">
    <location>
        <begin position="183"/>
        <end position="203"/>
    </location>
</feature>
<comment type="caution">
    <text evidence="8">The sequence shown here is derived from an EMBL/GenBank/DDBJ whole genome shotgun (WGS) entry which is preliminary data.</text>
</comment>
<dbReference type="SUPFAM" id="SSF81345">
    <property type="entry name" value="ABC transporter involved in vitamin B12 uptake, BtuC"/>
    <property type="match status" value="1"/>
</dbReference>
<feature type="transmembrane region" description="Helical" evidence="7">
    <location>
        <begin position="240"/>
        <end position="259"/>
    </location>
</feature>
<feature type="transmembrane region" description="Helical" evidence="7">
    <location>
        <begin position="12"/>
        <end position="30"/>
    </location>
</feature>
<feature type="transmembrane region" description="Helical" evidence="7">
    <location>
        <begin position="215"/>
        <end position="234"/>
    </location>
</feature>
<dbReference type="InterPro" id="IPR037294">
    <property type="entry name" value="ABC_BtuC-like"/>
</dbReference>
<organism evidence="8 9">
    <name type="scientific">Filifactor villosus</name>
    <dbReference type="NCBI Taxonomy" id="29374"/>
    <lineage>
        <taxon>Bacteria</taxon>
        <taxon>Bacillati</taxon>
        <taxon>Bacillota</taxon>
        <taxon>Clostridia</taxon>
        <taxon>Peptostreptococcales</taxon>
        <taxon>Filifactoraceae</taxon>
        <taxon>Filifactor</taxon>
    </lineage>
</organism>
<feature type="transmembrane region" description="Helical" evidence="7">
    <location>
        <begin position="50"/>
        <end position="71"/>
    </location>
</feature>
<dbReference type="InterPro" id="IPR001626">
    <property type="entry name" value="ABC_TroCD"/>
</dbReference>
<evidence type="ECO:0000256" key="5">
    <source>
        <dbReference type="ARBA" id="ARBA00023136"/>
    </source>
</evidence>
<comment type="similarity">
    <text evidence="2 6">Belongs to the ABC-3 integral membrane protein family.</text>
</comment>
<gene>
    <name evidence="8" type="ORF">ACFO4R_04380</name>
</gene>
<dbReference type="Gene3D" id="1.10.3470.10">
    <property type="entry name" value="ABC transporter involved in vitamin B12 uptake, BtuC"/>
    <property type="match status" value="1"/>
</dbReference>
<keyword evidence="6" id="KW-0813">Transport</keyword>
<evidence type="ECO:0000256" key="2">
    <source>
        <dbReference type="ARBA" id="ARBA00008034"/>
    </source>
</evidence>
<feature type="transmembrane region" description="Helical" evidence="7">
    <location>
        <begin position="126"/>
        <end position="146"/>
    </location>
</feature>
<feature type="transmembrane region" description="Helical" evidence="7">
    <location>
        <begin position="158"/>
        <end position="177"/>
    </location>
</feature>
<keyword evidence="9" id="KW-1185">Reference proteome</keyword>
<dbReference type="PANTHER" id="PTHR30477:SF0">
    <property type="entry name" value="METAL TRANSPORT SYSTEM MEMBRANE PROTEIN TM_0125-RELATED"/>
    <property type="match status" value="1"/>
</dbReference>
<keyword evidence="5 7" id="KW-0472">Membrane</keyword>
<keyword evidence="4 7" id="KW-1133">Transmembrane helix</keyword>
<evidence type="ECO:0000256" key="1">
    <source>
        <dbReference type="ARBA" id="ARBA00004141"/>
    </source>
</evidence>
<proteinExistence type="inferred from homology"/>
<sequence length="271" mass="28942">MLQYAFMQRAFLVGILLSLAMPCIGIIVILRRLSMIGDALSHTSLAGVTAGLLMGINPIVGAICVTVLSALGIEFVRRNIPKYAELSIAIIMSTGIGLAAVLSGFIKTSANFHSFLFGSIVAISDFELYFIIGITVFVCIVFIFLYKELQYIAFDEEGALLSGVPVSTITALFTILTGLTVAIAARTVGALIVSSMIVIPGACAMQFSKSFKHTVILSVLFALFFNIAGLTLAYKFNTRPGGTIVLLGVATLLSIFFLLKASLRAKPKVQK</sequence>
<dbReference type="EMBL" id="JBHSHL010000014">
    <property type="protein sequence ID" value="MFC4804312.1"/>
    <property type="molecule type" value="Genomic_DNA"/>
</dbReference>
<evidence type="ECO:0000313" key="9">
    <source>
        <dbReference type="Proteomes" id="UP001595916"/>
    </source>
</evidence>
<evidence type="ECO:0000256" key="6">
    <source>
        <dbReference type="RuleBase" id="RU003943"/>
    </source>
</evidence>
<evidence type="ECO:0000256" key="3">
    <source>
        <dbReference type="ARBA" id="ARBA00022692"/>
    </source>
</evidence>